<evidence type="ECO:0000256" key="1">
    <source>
        <dbReference type="ARBA" id="ARBA00008226"/>
    </source>
</evidence>
<dbReference type="Gene3D" id="3.10.20.30">
    <property type="match status" value="1"/>
</dbReference>
<keyword evidence="4 13" id="KW-0436">Ligase</keyword>
<protein>
    <recommendedName>
        <fullName evidence="13">Threonine--tRNA ligase</fullName>
        <ecNumber evidence="13">6.1.1.3</ecNumber>
    </recommendedName>
    <alternativeName>
        <fullName evidence="13">Threonyl-tRNA synthetase</fullName>
        <shortName evidence="13">ThrRS</shortName>
    </alternativeName>
</protein>
<dbReference type="FunFam" id="3.30.980.10:FF:000005">
    <property type="entry name" value="Threonyl-tRNA synthetase, mitochondrial"/>
    <property type="match status" value="1"/>
</dbReference>
<dbReference type="FunFam" id="3.10.20.30:FF:000005">
    <property type="entry name" value="Threonine--tRNA ligase"/>
    <property type="match status" value="1"/>
</dbReference>
<keyword evidence="9 13" id="KW-0694">RNA-binding</keyword>
<dbReference type="KEGG" id="frx:F7310_06645"/>
<evidence type="ECO:0000256" key="8">
    <source>
        <dbReference type="ARBA" id="ARBA00022840"/>
    </source>
</evidence>
<dbReference type="GO" id="GO:0005524">
    <property type="term" value="F:ATP binding"/>
    <property type="evidence" value="ECO:0007669"/>
    <property type="project" value="UniProtKB-UniRule"/>
</dbReference>
<dbReference type="Pfam" id="PF00587">
    <property type="entry name" value="tRNA-synt_2b"/>
    <property type="match status" value="1"/>
</dbReference>
<evidence type="ECO:0000256" key="2">
    <source>
        <dbReference type="ARBA" id="ARBA00022490"/>
    </source>
</evidence>
<dbReference type="FunFam" id="3.30.930.10:FF:000002">
    <property type="entry name" value="Threonine--tRNA ligase"/>
    <property type="match status" value="1"/>
</dbReference>
<keyword evidence="8 13" id="KW-0067">ATP-binding</keyword>
<keyword evidence="7 13" id="KW-0862">Zinc</keyword>
<name>A0A1L4BT77_9GAMM</name>
<dbReference type="CDD" id="cd01667">
    <property type="entry name" value="TGS_ThrRS"/>
    <property type="match status" value="1"/>
</dbReference>
<evidence type="ECO:0000256" key="9">
    <source>
        <dbReference type="ARBA" id="ARBA00022884"/>
    </source>
</evidence>
<evidence type="ECO:0000313" key="16">
    <source>
        <dbReference type="EMBL" id="API87053.1"/>
    </source>
</evidence>
<feature type="domain" description="TGS" evidence="15">
    <location>
        <begin position="1"/>
        <end position="61"/>
    </location>
</feature>
<dbReference type="PRINTS" id="PR01047">
    <property type="entry name" value="TRNASYNTHTHR"/>
</dbReference>
<evidence type="ECO:0000256" key="5">
    <source>
        <dbReference type="ARBA" id="ARBA00022723"/>
    </source>
</evidence>
<evidence type="ECO:0000256" key="4">
    <source>
        <dbReference type="ARBA" id="ARBA00022598"/>
    </source>
</evidence>
<dbReference type="STRING" id="573570.F7310_06645"/>
<dbReference type="SUPFAM" id="SSF52954">
    <property type="entry name" value="Class II aaRS ABD-related"/>
    <property type="match status" value="1"/>
</dbReference>
<dbReference type="RefSeq" id="WP_072712701.1">
    <property type="nucleotide sequence ID" value="NZ_CP016796.1"/>
</dbReference>
<keyword evidence="17" id="KW-1185">Reference proteome</keyword>
<dbReference type="SUPFAM" id="SSF55186">
    <property type="entry name" value="ThrRS/AlaRS common domain"/>
    <property type="match status" value="1"/>
</dbReference>
<evidence type="ECO:0000256" key="12">
    <source>
        <dbReference type="ARBA" id="ARBA00049515"/>
    </source>
</evidence>
<keyword evidence="2 13" id="KW-0963">Cytoplasm</keyword>
<dbReference type="InterPro" id="IPR012947">
    <property type="entry name" value="tRNA_SAD"/>
</dbReference>
<organism evidence="16 17">
    <name type="scientific">Francisella uliginis</name>
    <dbReference type="NCBI Taxonomy" id="573570"/>
    <lineage>
        <taxon>Bacteria</taxon>
        <taxon>Pseudomonadati</taxon>
        <taxon>Pseudomonadota</taxon>
        <taxon>Gammaproteobacteria</taxon>
        <taxon>Thiotrichales</taxon>
        <taxon>Francisellaceae</taxon>
        <taxon>Francisella</taxon>
    </lineage>
</organism>
<proteinExistence type="inferred from homology"/>
<dbReference type="Pfam" id="PF07973">
    <property type="entry name" value="tRNA_SAD"/>
    <property type="match status" value="1"/>
</dbReference>
<feature type="region of interest" description="Catalytic" evidence="13">
    <location>
        <begin position="242"/>
        <end position="533"/>
    </location>
</feature>
<evidence type="ECO:0000256" key="11">
    <source>
        <dbReference type="ARBA" id="ARBA00023146"/>
    </source>
</evidence>
<dbReference type="Pfam" id="PF03129">
    <property type="entry name" value="HGTP_anticodon"/>
    <property type="match status" value="1"/>
</dbReference>
<dbReference type="InterPro" id="IPR002320">
    <property type="entry name" value="Thr-tRNA-ligase_IIa"/>
</dbReference>
<dbReference type="InterPro" id="IPR012676">
    <property type="entry name" value="TGS-like"/>
</dbReference>
<dbReference type="Gene3D" id="3.30.930.10">
    <property type="entry name" value="Bira Bifunctional Protein, Domain 2"/>
    <property type="match status" value="1"/>
</dbReference>
<dbReference type="InterPro" id="IPR004154">
    <property type="entry name" value="Anticodon-bd"/>
</dbReference>
<feature type="domain" description="Aminoacyl-transfer RNA synthetases class-II family profile" evidence="14">
    <location>
        <begin position="269"/>
        <end position="533"/>
    </location>
</feature>
<dbReference type="InterPro" id="IPR036621">
    <property type="entry name" value="Anticodon-bd_dom_sf"/>
</dbReference>
<keyword evidence="3 13" id="KW-0820">tRNA-binding</keyword>
<evidence type="ECO:0000313" key="17">
    <source>
        <dbReference type="Proteomes" id="UP000184222"/>
    </source>
</evidence>
<dbReference type="Proteomes" id="UP000184222">
    <property type="component" value="Chromosome"/>
</dbReference>
<dbReference type="FunFam" id="3.30.54.20:FF:000002">
    <property type="entry name" value="Threonine--tRNA ligase"/>
    <property type="match status" value="1"/>
</dbReference>
<evidence type="ECO:0000256" key="3">
    <source>
        <dbReference type="ARBA" id="ARBA00022555"/>
    </source>
</evidence>
<dbReference type="SMART" id="SM00863">
    <property type="entry name" value="tRNA_SAD"/>
    <property type="match status" value="1"/>
</dbReference>
<sequence length="635" mass="72472">MINITFPDGSIKEFEKGVNSLQIAKSISPGLAKATVGVYINGQLRDAKDIIESDCELKLITTKDSEGLEILRHSCAHLLAHAVKELYPATEVTIGPVVDNGFYYDFSFKENIGESDLPKIEKKMKELAKKGAPVSYRVVSKDEAIEFFKAQGENYKVDIIDSIPADQQIKIYTQGEFSDLCRGPHIPSTSVIKAFKLTKLAGAYWRGDSSNEMLTRIYGTCWATKEDLEQYLHMLEEAEKRDHRKIGKALDLFHFQEDSPGIPFWHDNGVRIWRQVEDYMRASNNKYGCSEIRTPLIADFSLWEKSGHASKYAENMFATKSENRDFAIRPMNCPTCVQVYNTKLHSYRDLPVRMAEFGIVHRNEPSGSLHGLLRVRSFTQDDGHAFCTPEQVEEEVILMVKQCFEVYKDFGFNDFDVKIALRPENRIGDDETWDKSEQMLKNALEANDVSYELLPGEGAFYGPKIEFHLKDAIGRSWQCGTIQLDFSMPQRLGATYIDKNGDKQVPVMLHRAIVGSLERFIGMLIEHYAGNLPLWLTPTQAVVTGISNYQDEYCREVFETLEKNGIRTKIDLRNEKIGFKIREHTLLRVPYLVILGKNEQEQKVVNIRKHNGEALGQITVEEFCVFLKEQIEAKK</sequence>
<dbReference type="PANTHER" id="PTHR11451">
    <property type="entry name" value="THREONINE-TRNA LIGASE"/>
    <property type="match status" value="1"/>
</dbReference>
<dbReference type="SUPFAM" id="SSF81271">
    <property type="entry name" value="TGS-like"/>
    <property type="match status" value="1"/>
</dbReference>
<feature type="binding site" evidence="13">
    <location>
        <position position="333"/>
    </location>
    <ligand>
        <name>Zn(2+)</name>
        <dbReference type="ChEBI" id="CHEBI:29105"/>
        <note>catalytic</note>
    </ligand>
</feature>
<comment type="catalytic activity">
    <reaction evidence="12 13">
        <text>tRNA(Thr) + L-threonine + ATP = L-threonyl-tRNA(Thr) + AMP + diphosphate + H(+)</text>
        <dbReference type="Rhea" id="RHEA:24624"/>
        <dbReference type="Rhea" id="RHEA-COMP:9670"/>
        <dbReference type="Rhea" id="RHEA-COMP:9704"/>
        <dbReference type="ChEBI" id="CHEBI:15378"/>
        <dbReference type="ChEBI" id="CHEBI:30616"/>
        <dbReference type="ChEBI" id="CHEBI:33019"/>
        <dbReference type="ChEBI" id="CHEBI:57926"/>
        <dbReference type="ChEBI" id="CHEBI:78442"/>
        <dbReference type="ChEBI" id="CHEBI:78534"/>
        <dbReference type="ChEBI" id="CHEBI:456215"/>
        <dbReference type="EC" id="6.1.1.3"/>
    </reaction>
</comment>
<keyword evidence="6 13" id="KW-0547">Nucleotide-binding</keyword>
<dbReference type="SUPFAM" id="SSF55681">
    <property type="entry name" value="Class II aaRS and biotin synthetases"/>
    <property type="match status" value="1"/>
</dbReference>
<dbReference type="GO" id="GO:0005737">
    <property type="term" value="C:cytoplasm"/>
    <property type="evidence" value="ECO:0007669"/>
    <property type="project" value="UniProtKB-SubCell"/>
</dbReference>
<evidence type="ECO:0000259" key="15">
    <source>
        <dbReference type="PROSITE" id="PS51880"/>
    </source>
</evidence>
<dbReference type="EMBL" id="CP016796">
    <property type="protein sequence ID" value="API87053.1"/>
    <property type="molecule type" value="Genomic_DNA"/>
</dbReference>
<evidence type="ECO:0000256" key="7">
    <source>
        <dbReference type="ARBA" id="ARBA00022833"/>
    </source>
</evidence>
<keyword evidence="10 13" id="KW-0648">Protein biosynthesis</keyword>
<feature type="binding site" evidence="13">
    <location>
        <position position="510"/>
    </location>
    <ligand>
        <name>Zn(2+)</name>
        <dbReference type="ChEBI" id="CHEBI:29105"/>
        <note>catalytic</note>
    </ligand>
</feature>
<dbReference type="InterPro" id="IPR018163">
    <property type="entry name" value="Thr/Ala-tRNA-synth_IIc_edit"/>
</dbReference>
<keyword evidence="11 13" id="KW-0030">Aminoacyl-tRNA synthetase</keyword>
<reference evidence="16 17" key="1">
    <citation type="journal article" date="2016" name="Appl. Environ. Microbiol.">
        <title>Whole genome relationships among Francisella bacteria of diverse origin define new species and provide specific regions for detection.</title>
        <authorList>
            <person name="Challacombe J.F."/>
            <person name="Petersen J.M."/>
            <person name="Gallegos-Graves V."/>
            <person name="Hodge D."/>
            <person name="Pillai S."/>
            <person name="Kuske C.R."/>
        </authorList>
    </citation>
    <scope>NUCLEOTIDE SEQUENCE [LARGE SCALE GENOMIC DNA]</scope>
    <source>
        <strain evidence="17">TX07-7310</strain>
    </source>
</reference>
<dbReference type="HAMAP" id="MF_00184">
    <property type="entry name" value="Thr_tRNA_synth"/>
    <property type="match status" value="1"/>
</dbReference>
<gene>
    <name evidence="13" type="primary">thrS</name>
    <name evidence="16" type="ORF">F7310_06645</name>
</gene>
<dbReference type="CDD" id="cd00860">
    <property type="entry name" value="ThrRS_anticodon"/>
    <property type="match status" value="1"/>
</dbReference>
<dbReference type="Gene3D" id="3.30.980.10">
    <property type="entry name" value="Threonyl-trna Synthetase, Chain A, domain 2"/>
    <property type="match status" value="1"/>
</dbReference>
<dbReference type="InterPro" id="IPR012675">
    <property type="entry name" value="Beta-grasp_dom_sf"/>
</dbReference>
<dbReference type="EC" id="6.1.1.3" evidence="13"/>
<dbReference type="InterPro" id="IPR006195">
    <property type="entry name" value="aa-tRNA-synth_II"/>
</dbReference>
<dbReference type="InterPro" id="IPR002314">
    <property type="entry name" value="aa-tRNA-synt_IIb"/>
</dbReference>
<dbReference type="InterPro" id="IPR047246">
    <property type="entry name" value="ThrRS_anticodon"/>
</dbReference>
<dbReference type="FunFam" id="3.40.50.800:FF:000001">
    <property type="entry name" value="Threonine--tRNA ligase"/>
    <property type="match status" value="1"/>
</dbReference>
<accession>A0A1L4BT77</accession>
<dbReference type="AlphaFoldDB" id="A0A1L4BT77"/>
<comment type="similarity">
    <text evidence="1 13">Belongs to the class-II aminoacyl-tRNA synthetase family.</text>
</comment>
<dbReference type="GO" id="GO:0006435">
    <property type="term" value="P:threonyl-tRNA aminoacylation"/>
    <property type="evidence" value="ECO:0007669"/>
    <property type="project" value="UniProtKB-UniRule"/>
</dbReference>
<comment type="subunit">
    <text evidence="13">Homodimer.</text>
</comment>
<evidence type="ECO:0000259" key="14">
    <source>
        <dbReference type="PROSITE" id="PS50862"/>
    </source>
</evidence>
<dbReference type="PANTHER" id="PTHR11451:SF44">
    <property type="entry name" value="THREONINE--TRNA LIGASE, CHLOROPLASTIC_MITOCHONDRIAL 2"/>
    <property type="match status" value="1"/>
</dbReference>
<dbReference type="GO" id="GO:0000049">
    <property type="term" value="F:tRNA binding"/>
    <property type="evidence" value="ECO:0007669"/>
    <property type="project" value="UniProtKB-KW"/>
</dbReference>
<evidence type="ECO:0000256" key="13">
    <source>
        <dbReference type="HAMAP-Rule" id="MF_00184"/>
    </source>
</evidence>
<feature type="binding site" evidence="13">
    <location>
        <position position="384"/>
    </location>
    <ligand>
        <name>Zn(2+)</name>
        <dbReference type="ChEBI" id="CHEBI:29105"/>
        <note>catalytic</note>
    </ligand>
</feature>
<dbReference type="CDD" id="cd00771">
    <property type="entry name" value="ThrRS_core"/>
    <property type="match status" value="1"/>
</dbReference>
<dbReference type="InterPro" id="IPR004095">
    <property type="entry name" value="TGS"/>
</dbReference>
<evidence type="ECO:0000256" key="10">
    <source>
        <dbReference type="ARBA" id="ARBA00022917"/>
    </source>
</evidence>
<dbReference type="OrthoDB" id="9802304at2"/>
<dbReference type="Gene3D" id="3.40.50.800">
    <property type="entry name" value="Anticodon-binding domain"/>
    <property type="match status" value="1"/>
</dbReference>
<dbReference type="Gene3D" id="3.30.54.20">
    <property type="match status" value="1"/>
</dbReference>
<dbReference type="GO" id="GO:0046872">
    <property type="term" value="F:metal ion binding"/>
    <property type="evidence" value="ECO:0007669"/>
    <property type="project" value="UniProtKB-KW"/>
</dbReference>
<dbReference type="PROSITE" id="PS50862">
    <property type="entry name" value="AA_TRNA_LIGASE_II"/>
    <property type="match status" value="1"/>
</dbReference>
<dbReference type="InterPro" id="IPR045864">
    <property type="entry name" value="aa-tRNA-synth_II/BPL/LPL"/>
</dbReference>
<dbReference type="Pfam" id="PF02824">
    <property type="entry name" value="TGS"/>
    <property type="match status" value="1"/>
</dbReference>
<comment type="subcellular location">
    <subcellularLocation>
        <location evidence="13">Cytoplasm</location>
    </subcellularLocation>
</comment>
<dbReference type="InterPro" id="IPR033728">
    <property type="entry name" value="ThrRS_core"/>
</dbReference>
<dbReference type="PROSITE" id="PS51880">
    <property type="entry name" value="TGS"/>
    <property type="match status" value="1"/>
</dbReference>
<dbReference type="GO" id="GO:0004829">
    <property type="term" value="F:threonine-tRNA ligase activity"/>
    <property type="evidence" value="ECO:0007669"/>
    <property type="project" value="UniProtKB-UniRule"/>
</dbReference>
<evidence type="ECO:0000256" key="6">
    <source>
        <dbReference type="ARBA" id="ARBA00022741"/>
    </source>
</evidence>
<keyword evidence="5 13" id="KW-0479">Metal-binding</keyword>
<dbReference type="NCBIfam" id="TIGR00418">
    <property type="entry name" value="thrS"/>
    <property type="match status" value="1"/>
</dbReference>
<comment type="cofactor">
    <cofactor evidence="13">
        <name>Zn(2+)</name>
        <dbReference type="ChEBI" id="CHEBI:29105"/>
    </cofactor>
    <text evidence="13">Binds 1 zinc ion per subunit.</text>
</comment>